<keyword evidence="4" id="KW-0808">Transferase</keyword>
<keyword evidence="12" id="KW-1185">Reference proteome</keyword>
<gene>
    <name evidence="11" type="ORF">FHS57_002948</name>
</gene>
<evidence type="ECO:0000256" key="6">
    <source>
        <dbReference type="ARBA" id="ARBA00022777"/>
    </source>
</evidence>
<evidence type="ECO:0000256" key="8">
    <source>
        <dbReference type="PROSITE-ProRule" id="PRU00339"/>
    </source>
</evidence>
<dbReference type="GO" id="GO:0005524">
    <property type="term" value="F:ATP binding"/>
    <property type="evidence" value="ECO:0007669"/>
    <property type="project" value="UniProtKB-KW"/>
</dbReference>
<evidence type="ECO:0000256" key="5">
    <source>
        <dbReference type="ARBA" id="ARBA00022741"/>
    </source>
</evidence>
<keyword evidence="6 11" id="KW-0418">Kinase</keyword>
<sequence length="539" mass="61426">MLETKKEYEVVRKKGDSLEVAEMCYIMGKRYIGLKDYTKAQQWFLRALRIREPMGLSEDVGKIYIQMTGFPIYSTLSATALHYKYVAYLNFRASKSLRSQMEANKLLSHFHVETWKLSQPLPYSKSIGSLDSAIYYANQRLKVAKMINNPLDIGDAYGFLIGLWKLKNKPDKSSEYQQKALDVYTKAKLLNNIMSLYAGIGEDLLKQNKPSLAKPWLDKASSLAGSVSNPALHELLTNVYGSYYEQTKQWEKAFGYQKKSQELTIKNFDSQVNQAIQNLILLDEHEKKQAQFIAEQKEMALQKKLSIVVLALFLGAVIAGILFYRLFIKYQKISKVNALLVQEQSHRTKNNLQSVSSLLNLQIYQLTDPVAIETMEESLMRIEAMLMAHHRLYQGDNLVEIHLLHYLPDLIQSVLRSYHFDSIRPIYEIQDIGLHTDKSIPLGLIVNELTTNACKYAFKNNPAPSLIVRCTLKAGIISFTFLDNGPGFVTDHKKGEFGMQLIRLMTDTLNGDATFKQDGGCRFDLSFDCTVKPKITSKS</sequence>
<comment type="catalytic activity">
    <reaction evidence="1">
        <text>ATP + protein L-histidine = ADP + protein N-phospho-L-histidine.</text>
        <dbReference type="EC" id="2.7.13.3"/>
    </reaction>
</comment>
<dbReference type="PANTHER" id="PTHR41523">
    <property type="entry name" value="TWO-COMPONENT SYSTEM SENSOR PROTEIN"/>
    <property type="match status" value="1"/>
</dbReference>
<dbReference type="PANTHER" id="PTHR41523:SF8">
    <property type="entry name" value="ETHYLENE RESPONSE SENSOR PROTEIN"/>
    <property type="match status" value="1"/>
</dbReference>
<dbReference type="Pfam" id="PF07568">
    <property type="entry name" value="HisKA_2"/>
    <property type="match status" value="1"/>
</dbReference>
<keyword evidence="8" id="KW-0802">TPR repeat</keyword>
<evidence type="ECO:0000256" key="1">
    <source>
        <dbReference type="ARBA" id="ARBA00000085"/>
    </source>
</evidence>
<dbReference type="SUPFAM" id="SSF55874">
    <property type="entry name" value="ATPase domain of HSP90 chaperone/DNA topoisomerase II/histidine kinase"/>
    <property type="match status" value="1"/>
</dbReference>
<dbReference type="CDD" id="cd16936">
    <property type="entry name" value="HATPase_RsbW-like"/>
    <property type="match status" value="1"/>
</dbReference>
<dbReference type="EC" id="2.7.13.3" evidence="2"/>
<dbReference type="GO" id="GO:0004673">
    <property type="term" value="F:protein histidine kinase activity"/>
    <property type="evidence" value="ECO:0007669"/>
    <property type="project" value="UniProtKB-EC"/>
</dbReference>
<dbReference type="InterPro" id="IPR011990">
    <property type="entry name" value="TPR-like_helical_dom_sf"/>
</dbReference>
<reference evidence="11 12" key="1">
    <citation type="submission" date="2020-08" db="EMBL/GenBank/DDBJ databases">
        <title>Genomic Encyclopedia of Type Strains, Phase IV (KMG-IV): sequencing the most valuable type-strain genomes for metagenomic binning, comparative biology and taxonomic classification.</title>
        <authorList>
            <person name="Goeker M."/>
        </authorList>
    </citation>
    <scope>NUCLEOTIDE SEQUENCE [LARGE SCALE GENOMIC DNA]</scope>
    <source>
        <strain evidence="11 12">DSM 17976</strain>
    </source>
</reference>
<dbReference type="AlphaFoldDB" id="A0A7W5ZKD2"/>
<dbReference type="InterPro" id="IPR011495">
    <property type="entry name" value="Sig_transdc_His_kin_sub2_dim/P"/>
</dbReference>
<dbReference type="PROSITE" id="PS50005">
    <property type="entry name" value="TPR"/>
    <property type="match status" value="1"/>
</dbReference>
<comment type="caution">
    <text evidence="11">The sequence shown here is derived from an EMBL/GenBank/DDBJ whole genome shotgun (WGS) entry which is preliminary data.</text>
</comment>
<evidence type="ECO:0000259" key="10">
    <source>
        <dbReference type="Pfam" id="PF07568"/>
    </source>
</evidence>
<evidence type="ECO:0000256" key="9">
    <source>
        <dbReference type="SAM" id="Phobius"/>
    </source>
</evidence>
<dbReference type="RefSeq" id="WP_183974769.1">
    <property type="nucleotide sequence ID" value="NZ_JACIBY010000005.1"/>
</dbReference>
<evidence type="ECO:0000313" key="12">
    <source>
        <dbReference type="Proteomes" id="UP000541352"/>
    </source>
</evidence>
<keyword evidence="9" id="KW-0812">Transmembrane</keyword>
<dbReference type="Gene3D" id="3.30.565.10">
    <property type="entry name" value="Histidine kinase-like ATPase, C-terminal domain"/>
    <property type="match status" value="1"/>
</dbReference>
<evidence type="ECO:0000256" key="4">
    <source>
        <dbReference type="ARBA" id="ARBA00022679"/>
    </source>
</evidence>
<organism evidence="11 12">
    <name type="scientific">Runella defluvii</name>
    <dbReference type="NCBI Taxonomy" id="370973"/>
    <lineage>
        <taxon>Bacteria</taxon>
        <taxon>Pseudomonadati</taxon>
        <taxon>Bacteroidota</taxon>
        <taxon>Cytophagia</taxon>
        <taxon>Cytophagales</taxon>
        <taxon>Spirosomataceae</taxon>
        <taxon>Runella</taxon>
    </lineage>
</organism>
<name>A0A7W5ZKD2_9BACT</name>
<dbReference type="InterPro" id="IPR019734">
    <property type="entry name" value="TPR_rpt"/>
</dbReference>
<dbReference type="SUPFAM" id="SSF48452">
    <property type="entry name" value="TPR-like"/>
    <property type="match status" value="1"/>
</dbReference>
<dbReference type="EMBL" id="JACIBY010000005">
    <property type="protein sequence ID" value="MBB3838942.1"/>
    <property type="molecule type" value="Genomic_DNA"/>
</dbReference>
<protein>
    <recommendedName>
        <fullName evidence="2">histidine kinase</fullName>
        <ecNumber evidence="2">2.7.13.3</ecNumber>
    </recommendedName>
</protein>
<keyword evidence="9" id="KW-0472">Membrane</keyword>
<feature type="domain" description="Signal transduction histidine kinase subgroup 2 dimerisation and phosphoacceptor" evidence="10">
    <location>
        <begin position="343"/>
        <end position="418"/>
    </location>
</feature>
<evidence type="ECO:0000313" key="11">
    <source>
        <dbReference type="EMBL" id="MBB3838942.1"/>
    </source>
</evidence>
<dbReference type="Gene3D" id="1.25.40.10">
    <property type="entry name" value="Tetratricopeptide repeat domain"/>
    <property type="match status" value="1"/>
</dbReference>
<keyword evidence="7" id="KW-0067">ATP-binding</keyword>
<dbReference type="InterPro" id="IPR036890">
    <property type="entry name" value="HATPase_C_sf"/>
</dbReference>
<accession>A0A7W5ZKD2</accession>
<feature type="transmembrane region" description="Helical" evidence="9">
    <location>
        <begin position="305"/>
        <end position="327"/>
    </location>
</feature>
<keyword evidence="5" id="KW-0547">Nucleotide-binding</keyword>
<evidence type="ECO:0000256" key="2">
    <source>
        <dbReference type="ARBA" id="ARBA00012438"/>
    </source>
</evidence>
<evidence type="ECO:0000256" key="3">
    <source>
        <dbReference type="ARBA" id="ARBA00022553"/>
    </source>
</evidence>
<keyword evidence="3" id="KW-0597">Phosphoprotein</keyword>
<keyword evidence="9" id="KW-1133">Transmembrane helix</keyword>
<dbReference type="Proteomes" id="UP000541352">
    <property type="component" value="Unassembled WGS sequence"/>
</dbReference>
<feature type="repeat" description="TPR" evidence="8">
    <location>
        <begin position="21"/>
        <end position="54"/>
    </location>
</feature>
<evidence type="ECO:0000256" key="7">
    <source>
        <dbReference type="ARBA" id="ARBA00022840"/>
    </source>
</evidence>
<proteinExistence type="predicted"/>